<keyword evidence="2" id="KW-1185">Reference proteome</keyword>
<reference evidence="1 2" key="1">
    <citation type="submission" date="2020-06" db="EMBL/GenBank/DDBJ databases">
        <title>Description of novel acetic acid bacteria.</title>
        <authorList>
            <person name="Sombolestani A."/>
        </authorList>
    </citation>
    <scope>NUCLEOTIDE SEQUENCE [LARGE SCALE GENOMIC DNA]</scope>
    <source>
        <strain evidence="1 2">LMG 27010</strain>
    </source>
</reference>
<dbReference type="AlphaFoldDB" id="A0A850P696"/>
<gene>
    <name evidence="1" type="ORF">HUK82_02175</name>
</gene>
<protein>
    <submittedName>
        <fullName evidence="1">Uncharacterized protein</fullName>
    </submittedName>
</protein>
<accession>A0A850P696</accession>
<organism evidence="1 2">
    <name type="scientific">Ameyamaea chiangmaiensis</name>
    <dbReference type="NCBI Taxonomy" id="442969"/>
    <lineage>
        <taxon>Bacteria</taxon>
        <taxon>Pseudomonadati</taxon>
        <taxon>Pseudomonadota</taxon>
        <taxon>Alphaproteobacteria</taxon>
        <taxon>Acetobacterales</taxon>
        <taxon>Acetobacteraceae</taxon>
        <taxon>Ameyamaea</taxon>
    </lineage>
</organism>
<sequence>MKIEEANEVGATLQEARRVLKEIHISNEIKNRELAASVDDLIGRCEGALWTMMQETRELVGEPA</sequence>
<evidence type="ECO:0000313" key="1">
    <source>
        <dbReference type="EMBL" id="NVN39374.1"/>
    </source>
</evidence>
<comment type="caution">
    <text evidence="1">The sequence shown here is derived from an EMBL/GenBank/DDBJ whole genome shotgun (WGS) entry which is preliminary data.</text>
</comment>
<dbReference type="RefSeq" id="WP_176612392.1">
    <property type="nucleotide sequence ID" value="NZ_JABXXR010000007.1"/>
</dbReference>
<evidence type="ECO:0000313" key="2">
    <source>
        <dbReference type="Proteomes" id="UP000585665"/>
    </source>
</evidence>
<dbReference type="EMBL" id="JABXXR010000007">
    <property type="protein sequence ID" value="NVN39374.1"/>
    <property type="molecule type" value="Genomic_DNA"/>
</dbReference>
<name>A0A850P696_9PROT</name>
<dbReference type="Proteomes" id="UP000585665">
    <property type="component" value="Unassembled WGS sequence"/>
</dbReference>
<proteinExistence type="predicted"/>